<feature type="region of interest" description="Disordered" evidence="1">
    <location>
        <begin position="1"/>
        <end position="83"/>
    </location>
</feature>
<name>X6MTK8_RETFI</name>
<proteinExistence type="predicted"/>
<dbReference type="Proteomes" id="UP000023152">
    <property type="component" value="Unassembled WGS sequence"/>
</dbReference>
<protein>
    <submittedName>
        <fullName evidence="2">Uncharacterized protein</fullName>
    </submittedName>
</protein>
<evidence type="ECO:0000313" key="3">
    <source>
        <dbReference type="Proteomes" id="UP000023152"/>
    </source>
</evidence>
<reference evidence="2 3" key="1">
    <citation type="journal article" date="2013" name="Curr. Biol.">
        <title>The Genome of the Foraminiferan Reticulomyxa filosa.</title>
        <authorList>
            <person name="Glockner G."/>
            <person name="Hulsmann N."/>
            <person name="Schleicher M."/>
            <person name="Noegel A.A."/>
            <person name="Eichinger L."/>
            <person name="Gallinger C."/>
            <person name="Pawlowski J."/>
            <person name="Sierra R."/>
            <person name="Euteneuer U."/>
            <person name="Pillet L."/>
            <person name="Moustafa A."/>
            <person name="Platzer M."/>
            <person name="Groth M."/>
            <person name="Szafranski K."/>
            <person name="Schliwa M."/>
        </authorList>
    </citation>
    <scope>NUCLEOTIDE SEQUENCE [LARGE SCALE GENOMIC DNA]</scope>
</reference>
<sequence>MKLRRKKRQNSSLEIAEKQAQQISNNHSPRVVQPNSPSPPSTPGSPMEKNGRYQLVSPNFSPKLSPRLYQQSSSDDMSSPKMTDTRDIFDELSIEQKGFLRANLPLLIDISSPEKRSDIFISKLKLCSVMFNSKST</sequence>
<comment type="caution">
    <text evidence="2">The sequence shown here is derived from an EMBL/GenBank/DDBJ whole genome shotgun (WGS) entry which is preliminary data.</text>
</comment>
<dbReference type="EMBL" id="ASPP01017511">
    <property type="protein sequence ID" value="ETO16981.1"/>
    <property type="molecule type" value="Genomic_DNA"/>
</dbReference>
<evidence type="ECO:0000313" key="2">
    <source>
        <dbReference type="EMBL" id="ETO16981.1"/>
    </source>
</evidence>
<feature type="non-terminal residue" evidence="2">
    <location>
        <position position="136"/>
    </location>
</feature>
<dbReference type="AlphaFoldDB" id="X6MTK8"/>
<organism evidence="2 3">
    <name type="scientific">Reticulomyxa filosa</name>
    <dbReference type="NCBI Taxonomy" id="46433"/>
    <lineage>
        <taxon>Eukaryota</taxon>
        <taxon>Sar</taxon>
        <taxon>Rhizaria</taxon>
        <taxon>Retaria</taxon>
        <taxon>Foraminifera</taxon>
        <taxon>Monothalamids</taxon>
        <taxon>Reticulomyxidae</taxon>
        <taxon>Reticulomyxa</taxon>
    </lineage>
</organism>
<keyword evidence="3" id="KW-1185">Reference proteome</keyword>
<evidence type="ECO:0000256" key="1">
    <source>
        <dbReference type="SAM" id="MobiDB-lite"/>
    </source>
</evidence>
<accession>X6MTK8</accession>
<feature type="compositionally biased region" description="Polar residues" evidence="1">
    <location>
        <begin position="56"/>
        <end position="82"/>
    </location>
</feature>
<gene>
    <name evidence="2" type="ORF">RFI_20356</name>
</gene>